<reference evidence="1" key="2">
    <citation type="submission" date="2020-04" db="EMBL/GenBank/DDBJ databases">
        <authorList>
            <person name="Santos R.A.C."/>
            <person name="Steenwyk J.L."/>
            <person name="Rivero-Menendez O."/>
            <person name="Mead M.E."/>
            <person name="Silva L.P."/>
            <person name="Bastos R.W."/>
            <person name="Alastruey-Izquierdo A."/>
            <person name="Goldman G.H."/>
            <person name="Rokas A."/>
        </authorList>
    </citation>
    <scope>NUCLEOTIDE SEQUENCE</scope>
    <source>
        <strain evidence="1">CNM-CM6805</strain>
    </source>
</reference>
<dbReference type="AlphaFoldDB" id="A0A8H4HDF7"/>
<accession>A0A8H4HDF7</accession>
<dbReference type="Proteomes" id="UP000653565">
    <property type="component" value="Unassembled WGS sequence"/>
</dbReference>
<evidence type="ECO:0000313" key="1">
    <source>
        <dbReference type="EMBL" id="KAF4242791.1"/>
    </source>
</evidence>
<protein>
    <submittedName>
        <fullName evidence="1">Uncharacterized protein</fullName>
    </submittedName>
</protein>
<organism evidence="1 2">
    <name type="scientific">Aspergillus fumigatiaffinis</name>
    <dbReference type="NCBI Taxonomy" id="340414"/>
    <lineage>
        <taxon>Eukaryota</taxon>
        <taxon>Fungi</taxon>
        <taxon>Dikarya</taxon>
        <taxon>Ascomycota</taxon>
        <taxon>Pezizomycotina</taxon>
        <taxon>Eurotiomycetes</taxon>
        <taxon>Eurotiomycetidae</taxon>
        <taxon>Eurotiales</taxon>
        <taxon>Aspergillaceae</taxon>
        <taxon>Aspergillus</taxon>
        <taxon>Aspergillus subgen. Fumigati</taxon>
    </lineage>
</organism>
<name>A0A8H4HDF7_9EURO</name>
<dbReference type="EMBL" id="JAAAPX010000015">
    <property type="protein sequence ID" value="KAF4242791.1"/>
    <property type="molecule type" value="Genomic_DNA"/>
</dbReference>
<reference evidence="1" key="1">
    <citation type="journal article" date="2020" name="bioRxiv">
        <title>Genomic and phenotypic heterogeneity of clinical isolates of the human pathogens Aspergillus fumigatus, Aspergillus lentulus and Aspergillus fumigatiaffinis.</title>
        <authorList>
            <person name="dos Santos R.A.C."/>
            <person name="Steenwyk J.L."/>
            <person name="Rivero-Menendez O."/>
            <person name="Mead M.E."/>
            <person name="Silva L.P."/>
            <person name="Bastos R.W."/>
            <person name="Alastruey-Izquierdo A."/>
            <person name="Goldman G.H."/>
            <person name="Rokas A."/>
        </authorList>
    </citation>
    <scope>NUCLEOTIDE SEQUENCE</scope>
    <source>
        <strain evidence="1">CNM-CM6805</strain>
    </source>
</reference>
<gene>
    <name evidence="1" type="ORF">CNMCM6805_002415</name>
</gene>
<keyword evidence="2" id="KW-1185">Reference proteome</keyword>
<sequence>MSIDKLELQRVRSLAAIHRKRKTLIGTGLELSRLSLDAGPVDFGTTWAAMELIDCLELGLLFRVGTRCGFVSPDIVDPSILSYNGISFQWVRQQIQEAPNLGLWYIGLLPQAVRRAVPSTLFGS</sequence>
<evidence type="ECO:0000313" key="2">
    <source>
        <dbReference type="Proteomes" id="UP000653565"/>
    </source>
</evidence>
<comment type="caution">
    <text evidence="1">The sequence shown here is derived from an EMBL/GenBank/DDBJ whole genome shotgun (WGS) entry which is preliminary data.</text>
</comment>
<proteinExistence type="predicted"/>